<comment type="catalytic activity">
    <reaction evidence="1">
        <text>a 1,2-diacyl-sn-glycero-3-phospho-(1D-myo-inositol) + ATP = a 1,2-diacyl-sn-glycero-3-phospho-(1D-myo-inositol 4-phosphate) + ADP + H(+)</text>
        <dbReference type="Rhea" id="RHEA:19877"/>
        <dbReference type="ChEBI" id="CHEBI:15378"/>
        <dbReference type="ChEBI" id="CHEBI:30616"/>
        <dbReference type="ChEBI" id="CHEBI:57880"/>
        <dbReference type="ChEBI" id="CHEBI:58178"/>
        <dbReference type="ChEBI" id="CHEBI:456216"/>
        <dbReference type="EC" id="2.7.1.67"/>
    </reaction>
</comment>
<keyword evidence="3" id="KW-0808">Transferase</keyword>
<evidence type="ECO:0000313" key="8">
    <source>
        <dbReference type="EMBL" id="CAJ1974701.1"/>
    </source>
</evidence>
<feature type="domain" description="PI3K/PI4K catalytic" evidence="6">
    <location>
        <begin position="812"/>
        <end position="930"/>
    </location>
</feature>
<feature type="domain" description="PIK helical" evidence="7">
    <location>
        <begin position="1"/>
        <end position="140"/>
    </location>
</feature>
<feature type="region of interest" description="Disordered" evidence="5">
    <location>
        <begin position="181"/>
        <end position="215"/>
    </location>
</feature>
<dbReference type="PROSITE" id="PS51545">
    <property type="entry name" value="PIK_HELICAL"/>
    <property type="match status" value="1"/>
</dbReference>
<dbReference type="InterPro" id="IPR018936">
    <property type="entry name" value="PI3/4_kinase_CS"/>
</dbReference>
<dbReference type="GO" id="GO:0016020">
    <property type="term" value="C:membrane"/>
    <property type="evidence" value="ECO:0007669"/>
    <property type="project" value="TreeGrafter"/>
</dbReference>
<evidence type="ECO:0000259" key="7">
    <source>
        <dbReference type="PROSITE" id="PS51545"/>
    </source>
</evidence>
<dbReference type="InterPro" id="IPR000403">
    <property type="entry name" value="PI3/4_kinase_cat_dom"/>
</dbReference>
<reference evidence="8" key="1">
    <citation type="submission" date="2023-10" db="EMBL/GenBank/DDBJ databases">
        <authorList>
            <person name="Domelevo Entfellner J.-B."/>
        </authorList>
    </citation>
    <scope>NUCLEOTIDE SEQUENCE</scope>
</reference>
<dbReference type="PROSITE" id="PS00915">
    <property type="entry name" value="PI3_4_KINASE_1"/>
    <property type="match status" value="1"/>
</dbReference>
<evidence type="ECO:0000256" key="4">
    <source>
        <dbReference type="ARBA" id="ARBA00022777"/>
    </source>
</evidence>
<dbReference type="PANTHER" id="PTHR10048">
    <property type="entry name" value="PHOSPHATIDYLINOSITOL KINASE"/>
    <property type="match status" value="1"/>
</dbReference>
<evidence type="ECO:0000256" key="2">
    <source>
        <dbReference type="ARBA" id="ARBA00012169"/>
    </source>
</evidence>
<dbReference type="InterPro" id="IPR049160">
    <property type="entry name" value="PI4KB-PIK1_PIK"/>
</dbReference>
<evidence type="ECO:0000313" key="9">
    <source>
        <dbReference type="Proteomes" id="UP001189624"/>
    </source>
</evidence>
<organism evidence="8 9">
    <name type="scientific">Sphenostylis stenocarpa</name>
    <dbReference type="NCBI Taxonomy" id="92480"/>
    <lineage>
        <taxon>Eukaryota</taxon>
        <taxon>Viridiplantae</taxon>
        <taxon>Streptophyta</taxon>
        <taxon>Embryophyta</taxon>
        <taxon>Tracheophyta</taxon>
        <taxon>Spermatophyta</taxon>
        <taxon>Magnoliopsida</taxon>
        <taxon>eudicotyledons</taxon>
        <taxon>Gunneridae</taxon>
        <taxon>Pentapetalae</taxon>
        <taxon>rosids</taxon>
        <taxon>fabids</taxon>
        <taxon>Fabales</taxon>
        <taxon>Fabaceae</taxon>
        <taxon>Papilionoideae</taxon>
        <taxon>50 kb inversion clade</taxon>
        <taxon>NPAAA clade</taxon>
        <taxon>indigoferoid/millettioid clade</taxon>
        <taxon>Phaseoleae</taxon>
        <taxon>Sphenostylis</taxon>
    </lineage>
</organism>
<feature type="compositionally biased region" description="Basic and acidic residues" evidence="5">
    <location>
        <begin position="381"/>
        <end position="393"/>
    </location>
</feature>
<keyword evidence="4" id="KW-0418">Kinase</keyword>
<feature type="compositionally biased region" description="Basic and acidic residues" evidence="5">
    <location>
        <begin position="407"/>
        <end position="418"/>
    </location>
</feature>
<dbReference type="PANTHER" id="PTHR10048:SF22">
    <property type="entry name" value="PHOSPHATIDYLINOSITOL 4-KINASE BETA"/>
    <property type="match status" value="1"/>
</dbReference>
<dbReference type="Gene3D" id="1.25.40.70">
    <property type="entry name" value="Phosphatidylinositol 3-kinase, accessory domain (PIK)"/>
    <property type="match status" value="1"/>
</dbReference>
<feature type="region of interest" description="Disordered" evidence="5">
    <location>
        <begin position="407"/>
        <end position="461"/>
    </location>
</feature>
<evidence type="ECO:0000256" key="3">
    <source>
        <dbReference type="ARBA" id="ARBA00022679"/>
    </source>
</evidence>
<dbReference type="GO" id="GO:0046854">
    <property type="term" value="P:phosphatidylinositol phosphate biosynthetic process"/>
    <property type="evidence" value="ECO:0007669"/>
    <property type="project" value="InterPro"/>
</dbReference>
<protein>
    <recommendedName>
        <fullName evidence="2">1-phosphatidylinositol 4-kinase</fullName>
        <ecNumber evidence="2">2.7.1.67</ecNumber>
    </recommendedName>
</protein>
<proteinExistence type="predicted"/>
<feature type="compositionally biased region" description="Low complexity" evidence="5">
    <location>
        <begin position="189"/>
        <end position="198"/>
    </location>
</feature>
<evidence type="ECO:0000256" key="5">
    <source>
        <dbReference type="SAM" id="MobiDB-lite"/>
    </source>
</evidence>
<feature type="compositionally biased region" description="Basic and acidic residues" evidence="5">
    <location>
        <begin position="204"/>
        <end position="214"/>
    </location>
</feature>
<name>A0AA86TDY9_9FABA</name>
<dbReference type="EMBL" id="OY731406">
    <property type="protein sequence ID" value="CAJ1974701.1"/>
    <property type="molecule type" value="Genomic_DNA"/>
</dbReference>
<sequence>MVRILGLTRGEVDEPREIVSRSNLTSESSENGWLIRFFDSSFFCEWIAVSYLYKHDHSGVRDYLCNRMYTLPLHGIESYLFQVCYMMIHKPSPSLDKFVIDVCSKSLKIALKVHWFLLAELEDSDDNEGISRIQEKCQIAATLMGEWVPLIRPQSAPTTPGGKNQVLYKILSSKQRLLSLTSSPPTQRSLSFSPSSGSNLQEDGSPHSPDENKLFKKFMPGSKVRDALLFRKSGEKDDDESEKDGFFKRLLRDSKGEDEMGQKIRDAFLFRKSSEKYDEDSEKDNFFKRFLRDGRGDDEESEKDGFFRRLLRDSKVEDEDLPSSSEGFFKRLFRDSKNDSEDRTPNKTMEDEEKEGFFRKFFREKPEDKKDGNDVGDIANSEEKCAKPAEEDEKEGFFRKFFKDKFDDKKDTGDKIEDGTTNAEEEPSEFSLFKRIFRVHPEDSKSSSPSESNGGLFESSPGTENFFRKLFRDRDRSIEDSELLGSKKQKEKHPGSPKQRNEKSRTKPPLPMNPSQFRKGAYHESLDFVLTLCETSFGLVDVFPVEDRKDALHEIYSIPLSDSPLDDLTGMYRVLHIPEDEAVLLNSREKAPYLICVEVLRCEMPSNSKETSSSQKLSKGGIPLANGDAFLQKPPPWAYPLWTAQEAYRNSNDRMSRSTAEAIDQAMTHVSDARVKFVSVNLFVVAPLHGQSENNEADLCGGNRHPSMYRDGIQDVARSGPDSDMEWVQVVLKADPGLKMEDIEEQTPRRRKEHRRVPSTVAIEEVKAAAAKGEAPLGLPLKGAGQDSSDAPPRANGITPKASDALSGELWEVKKERIRKASIHGNVPGWDLRSVIVKSGDDCRQEHLAVQLISHFYGRWSLSDFSYAPSYSELTSPVPMLFDVLQKCREEKVEYIFQEAGLPLWLRPYEVLCTSSYSALIETIPDTVIP</sequence>
<feature type="compositionally biased region" description="Basic and acidic residues" evidence="5">
    <location>
        <begin position="363"/>
        <end position="373"/>
    </location>
</feature>
<dbReference type="InterPro" id="IPR016024">
    <property type="entry name" value="ARM-type_fold"/>
</dbReference>
<dbReference type="InterPro" id="IPR001263">
    <property type="entry name" value="PI3K_accessory_dom"/>
</dbReference>
<dbReference type="InterPro" id="IPR015433">
    <property type="entry name" value="PI3/4_kinase"/>
</dbReference>
<evidence type="ECO:0000259" key="6">
    <source>
        <dbReference type="PROSITE" id="PS50290"/>
    </source>
</evidence>
<dbReference type="Proteomes" id="UP001189624">
    <property type="component" value="Chromosome 9"/>
</dbReference>
<keyword evidence="9" id="KW-1185">Reference proteome</keyword>
<dbReference type="InterPro" id="IPR042236">
    <property type="entry name" value="PI3K_accessory_sf"/>
</dbReference>
<dbReference type="GO" id="GO:0004430">
    <property type="term" value="F:1-phosphatidylinositol 4-kinase activity"/>
    <property type="evidence" value="ECO:0007669"/>
    <property type="project" value="UniProtKB-EC"/>
</dbReference>
<feature type="region of interest" description="Disordered" evidence="5">
    <location>
        <begin position="777"/>
        <end position="802"/>
    </location>
</feature>
<feature type="region of interest" description="Disordered" evidence="5">
    <location>
        <begin position="336"/>
        <end position="355"/>
    </location>
</feature>
<dbReference type="SUPFAM" id="SSF48371">
    <property type="entry name" value="ARM repeat"/>
    <property type="match status" value="1"/>
</dbReference>
<dbReference type="InterPro" id="IPR011009">
    <property type="entry name" value="Kinase-like_dom_sf"/>
</dbReference>
<dbReference type="Gene3D" id="3.30.1010.10">
    <property type="entry name" value="Phosphatidylinositol 3-kinase Catalytic Subunit, Chain A, domain 4"/>
    <property type="match status" value="1"/>
</dbReference>
<dbReference type="PROSITE" id="PS50290">
    <property type="entry name" value="PI3_4_KINASE_3"/>
    <property type="match status" value="1"/>
</dbReference>
<feature type="region of interest" description="Disordered" evidence="5">
    <location>
        <begin position="480"/>
        <end position="515"/>
    </location>
</feature>
<dbReference type="GO" id="GO:0048015">
    <property type="term" value="P:phosphatidylinositol-mediated signaling"/>
    <property type="evidence" value="ECO:0007669"/>
    <property type="project" value="TreeGrafter"/>
</dbReference>
<gene>
    <name evidence="8" type="ORF">AYBTSS11_LOCUS26781</name>
</gene>
<dbReference type="GO" id="GO:0005737">
    <property type="term" value="C:cytoplasm"/>
    <property type="evidence" value="ECO:0007669"/>
    <property type="project" value="TreeGrafter"/>
</dbReference>
<dbReference type="SUPFAM" id="SSF56112">
    <property type="entry name" value="Protein kinase-like (PK-like)"/>
    <property type="match status" value="1"/>
</dbReference>
<evidence type="ECO:0000256" key="1">
    <source>
        <dbReference type="ARBA" id="ARBA00001686"/>
    </source>
</evidence>
<dbReference type="EC" id="2.7.1.67" evidence="2"/>
<feature type="region of interest" description="Disordered" evidence="5">
    <location>
        <begin position="363"/>
        <end position="393"/>
    </location>
</feature>
<dbReference type="AlphaFoldDB" id="A0AA86TDY9"/>
<dbReference type="Pfam" id="PF21245">
    <property type="entry name" value="PI4KB-PIK1_PIK"/>
    <property type="match status" value="1"/>
</dbReference>
<accession>A0AA86TDY9</accession>
<dbReference type="Gramene" id="rna-AYBTSS11_LOCUS26781">
    <property type="protein sequence ID" value="CAJ1974701.1"/>
    <property type="gene ID" value="gene-AYBTSS11_LOCUS26781"/>
</dbReference>